<comment type="caution">
    <text evidence="1">The sequence shown here is derived from an EMBL/GenBank/DDBJ whole genome shotgun (WGS) entry which is preliminary data.</text>
</comment>
<gene>
    <name evidence="1" type="ORF">GUY60_07665</name>
</gene>
<accession>A0A964ULA5</accession>
<dbReference type="Proteomes" id="UP000598297">
    <property type="component" value="Unassembled WGS sequence"/>
</dbReference>
<dbReference type="AlphaFoldDB" id="A0A964ULA5"/>
<name>A0A964ULA5_9ACTN</name>
<sequence>TRPGLHADTPPALVQTPEAVAATVVTALRERRRPTVVSGRANTLFAAAARLLPRGTTLRLLADD</sequence>
<keyword evidence="2" id="KW-1185">Reference proteome</keyword>
<feature type="non-terminal residue" evidence="1">
    <location>
        <position position="1"/>
    </location>
</feature>
<protein>
    <submittedName>
        <fullName evidence="1">Uncharacterized protein</fullName>
    </submittedName>
</protein>
<evidence type="ECO:0000313" key="1">
    <source>
        <dbReference type="EMBL" id="NBE51303.1"/>
    </source>
</evidence>
<evidence type="ECO:0000313" key="2">
    <source>
        <dbReference type="Proteomes" id="UP000598297"/>
    </source>
</evidence>
<reference evidence="1" key="1">
    <citation type="submission" date="2020-01" db="EMBL/GenBank/DDBJ databases">
        <title>Whole-genome analyses of novel actinobacteria.</title>
        <authorList>
            <person name="Sahin N."/>
        </authorList>
    </citation>
    <scope>NUCLEOTIDE SEQUENCE</scope>
    <source>
        <strain evidence="1">YC537</strain>
    </source>
</reference>
<dbReference type="EMBL" id="JAAAHS010000036">
    <property type="protein sequence ID" value="NBE51303.1"/>
    <property type="molecule type" value="Genomic_DNA"/>
</dbReference>
<organism evidence="1 2">
    <name type="scientific">Streptomyces boluensis</name>
    <dbReference type="NCBI Taxonomy" id="1775135"/>
    <lineage>
        <taxon>Bacteria</taxon>
        <taxon>Bacillati</taxon>
        <taxon>Actinomycetota</taxon>
        <taxon>Actinomycetes</taxon>
        <taxon>Kitasatosporales</taxon>
        <taxon>Streptomycetaceae</taxon>
        <taxon>Streptomyces</taxon>
    </lineage>
</organism>
<proteinExistence type="predicted"/>